<accession>A0A0V1BQX8</accession>
<protein>
    <submittedName>
        <fullName evidence="1">Uncharacterized protein</fullName>
    </submittedName>
</protein>
<reference evidence="1 2" key="1">
    <citation type="submission" date="2015-01" db="EMBL/GenBank/DDBJ databases">
        <title>Evolution of Trichinella species and genotypes.</title>
        <authorList>
            <person name="Korhonen P.K."/>
            <person name="Edoardo P."/>
            <person name="Giuseppe L.R."/>
            <person name="Gasser R.B."/>
        </authorList>
    </citation>
    <scope>NUCLEOTIDE SEQUENCE [LARGE SCALE GENOMIC DNA]</scope>
    <source>
        <strain evidence="1">ISS3</strain>
    </source>
</reference>
<proteinExistence type="predicted"/>
<evidence type="ECO:0000313" key="2">
    <source>
        <dbReference type="Proteomes" id="UP000054776"/>
    </source>
</evidence>
<comment type="caution">
    <text evidence="1">The sequence shown here is derived from an EMBL/GenBank/DDBJ whole genome shotgun (WGS) entry which is preliminary data.</text>
</comment>
<dbReference type="Proteomes" id="UP000054776">
    <property type="component" value="Unassembled WGS sequence"/>
</dbReference>
<name>A0A0V1BQX8_TRISP</name>
<sequence>METFLPMIEMSVISGTIQKAVIDNVHQVGQEGWEREMAGRRTCEMQYGKITSGFQSYQTVLYTAEAITVMYPSISEVSGTKYQ</sequence>
<dbReference type="AlphaFoldDB" id="A0A0V1BQX8"/>
<dbReference type="InParanoid" id="A0A0V1BQX8"/>
<evidence type="ECO:0000313" key="1">
    <source>
        <dbReference type="EMBL" id="KRY38867.1"/>
    </source>
</evidence>
<gene>
    <name evidence="1" type="ORF">T01_13835</name>
</gene>
<organism evidence="1 2">
    <name type="scientific">Trichinella spiralis</name>
    <name type="common">Trichina worm</name>
    <dbReference type="NCBI Taxonomy" id="6334"/>
    <lineage>
        <taxon>Eukaryota</taxon>
        <taxon>Metazoa</taxon>
        <taxon>Ecdysozoa</taxon>
        <taxon>Nematoda</taxon>
        <taxon>Enoplea</taxon>
        <taxon>Dorylaimia</taxon>
        <taxon>Trichinellida</taxon>
        <taxon>Trichinellidae</taxon>
        <taxon>Trichinella</taxon>
    </lineage>
</organism>
<dbReference type="EMBL" id="JYDH01000022">
    <property type="protein sequence ID" value="KRY38867.1"/>
    <property type="molecule type" value="Genomic_DNA"/>
</dbReference>
<keyword evidence="2" id="KW-1185">Reference proteome</keyword>